<dbReference type="RefSeq" id="WP_236334691.1">
    <property type="nucleotide sequence ID" value="NZ_JAKIJS010000001.1"/>
</dbReference>
<feature type="transmembrane region" description="Helical" evidence="6">
    <location>
        <begin position="59"/>
        <end position="77"/>
    </location>
</feature>
<evidence type="ECO:0000256" key="4">
    <source>
        <dbReference type="ARBA" id="ARBA00022989"/>
    </source>
</evidence>
<evidence type="ECO:0000256" key="6">
    <source>
        <dbReference type="SAM" id="Phobius"/>
    </source>
</evidence>
<feature type="transmembrane region" description="Helical" evidence="6">
    <location>
        <begin position="198"/>
        <end position="220"/>
    </location>
</feature>
<dbReference type="Proteomes" id="UP001649381">
    <property type="component" value="Unassembled WGS sequence"/>
</dbReference>
<dbReference type="PANTHER" id="PTHR30249:SF17">
    <property type="entry name" value="HOLIN-LIKE PROTEIN CIDB"/>
    <property type="match status" value="1"/>
</dbReference>
<keyword evidence="5 6" id="KW-0472">Membrane</keyword>
<name>A0ABS9H004_9BACL</name>
<feature type="transmembrane region" description="Helical" evidence="6">
    <location>
        <begin position="6"/>
        <end position="23"/>
    </location>
</feature>
<sequence>MIELFFVLLTIGLYVLGIQIYKWKKYPFTIPIITATTLIIVFLFLMDFSYSFYMSGAEWIDKLLGPAVVALAYPLYIYRGLIVRYMMPLLVGTFTGVSIGVLSGLILAKWVGAPENVIYSLLPKSVTTPVAMEIAKMTGGMPSIAVVFVMVAGMGGVIMAPYLFKWFNIESEMGRGLGLGAASHAIGTAKSLEYGHQAAAIGSVAMTISALLASILIPIISSWM</sequence>
<comment type="subcellular location">
    <subcellularLocation>
        <location evidence="1">Cell membrane</location>
        <topology evidence="1">Multi-pass membrane protein</topology>
    </subcellularLocation>
</comment>
<dbReference type="EMBL" id="JAKIJS010000001">
    <property type="protein sequence ID" value="MCF6138332.1"/>
    <property type="molecule type" value="Genomic_DNA"/>
</dbReference>
<evidence type="ECO:0000313" key="8">
    <source>
        <dbReference type="Proteomes" id="UP001649381"/>
    </source>
</evidence>
<dbReference type="InterPro" id="IPR007300">
    <property type="entry name" value="CidB/LrgB"/>
</dbReference>
<keyword evidence="3 6" id="KW-0812">Transmembrane</keyword>
<proteinExistence type="predicted"/>
<feature type="transmembrane region" description="Helical" evidence="6">
    <location>
        <begin position="144"/>
        <end position="164"/>
    </location>
</feature>
<gene>
    <name evidence="7" type="ORF">L2716_11395</name>
</gene>
<keyword evidence="8" id="KW-1185">Reference proteome</keyword>
<accession>A0ABS9H004</accession>
<evidence type="ECO:0000256" key="1">
    <source>
        <dbReference type="ARBA" id="ARBA00004651"/>
    </source>
</evidence>
<feature type="transmembrane region" description="Helical" evidence="6">
    <location>
        <begin position="89"/>
        <end position="111"/>
    </location>
</feature>
<organism evidence="7 8">
    <name type="scientific">Pseudalkalibacillus berkeleyi</name>
    <dbReference type="NCBI Taxonomy" id="1069813"/>
    <lineage>
        <taxon>Bacteria</taxon>
        <taxon>Bacillati</taxon>
        <taxon>Bacillota</taxon>
        <taxon>Bacilli</taxon>
        <taxon>Bacillales</taxon>
        <taxon>Fictibacillaceae</taxon>
        <taxon>Pseudalkalibacillus</taxon>
    </lineage>
</organism>
<comment type="caution">
    <text evidence="7">The sequence shown here is derived from an EMBL/GenBank/DDBJ whole genome shotgun (WGS) entry which is preliminary data.</text>
</comment>
<keyword evidence="2" id="KW-1003">Cell membrane</keyword>
<evidence type="ECO:0000313" key="7">
    <source>
        <dbReference type="EMBL" id="MCF6138332.1"/>
    </source>
</evidence>
<protein>
    <submittedName>
        <fullName evidence="7">LrgB family protein</fullName>
    </submittedName>
</protein>
<evidence type="ECO:0000256" key="2">
    <source>
        <dbReference type="ARBA" id="ARBA00022475"/>
    </source>
</evidence>
<keyword evidence="4 6" id="KW-1133">Transmembrane helix</keyword>
<feature type="transmembrane region" description="Helical" evidence="6">
    <location>
        <begin position="30"/>
        <end position="53"/>
    </location>
</feature>
<dbReference type="PANTHER" id="PTHR30249">
    <property type="entry name" value="PUTATIVE SEROTONIN TRANSPORTER"/>
    <property type="match status" value="1"/>
</dbReference>
<reference evidence="7 8" key="1">
    <citation type="submission" date="2022-01" db="EMBL/GenBank/DDBJ databases">
        <title>Alkalihalobacillus sp. EGI L200015, a novel bacterium isolated from a salt lake sediment.</title>
        <authorList>
            <person name="Gao L."/>
            <person name="Fang B.-Z."/>
            <person name="Li W.-J."/>
        </authorList>
    </citation>
    <scope>NUCLEOTIDE SEQUENCE [LARGE SCALE GENOMIC DNA]</scope>
    <source>
        <strain evidence="7 8">KCTC 12718</strain>
    </source>
</reference>
<dbReference type="Pfam" id="PF04172">
    <property type="entry name" value="LrgB"/>
    <property type="match status" value="1"/>
</dbReference>
<evidence type="ECO:0000256" key="3">
    <source>
        <dbReference type="ARBA" id="ARBA00022692"/>
    </source>
</evidence>
<evidence type="ECO:0000256" key="5">
    <source>
        <dbReference type="ARBA" id="ARBA00023136"/>
    </source>
</evidence>